<dbReference type="Proteomes" id="UP000005150">
    <property type="component" value="Unassembled WGS sequence"/>
</dbReference>
<dbReference type="InterPro" id="IPR035897">
    <property type="entry name" value="Toll_tir_struct_dom_sf"/>
</dbReference>
<dbReference type="Gene3D" id="3.40.50.10140">
    <property type="entry name" value="Toll/interleukin-1 receptor homology (TIR) domain"/>
    <property type="match status" value="1"/>
</dbReference>
<dbReference type="HOGENOM" id="CLU_1127329_0_0_10"/>
<sequence length="246" mass="29137">MENKKWDAFISHASEDKDSIVRELTTELQKFHLKVWYDEFSLNVGDSLSKSIDEGLIYSNFGIIISPDFLKKRWTDYEYRSLLSKEIDGQKIILPIWHNITKEEIRKYSLYLSDKFALDSSKESTRQLTIKLLKVIRPDIYQDLCRYISFKKLIANSESVVVNRSELKHPKERNSILSKQLLVRAKSIFYGIGQNLSMSLNESIYNYELDIRPEREIQTWEIMNSCYLEFIHKHNISDLVIKKRNN</sequence>
<dbReference type="Pfam" id="PF13676">
    <property type="entry name" value="TIR_2"/>
    <property type="match status" value="1"/>
</dbReference>
<dbReference type="RefSeq" id="WP_007478820.1">
    <property type="nucleotide sequence ID" value="NZ_JH724307.1"/>
</dbReference>
<dbReference type="EMBL" id="AGXV01000010">
    <property type="protein sequence ID" value="EIY69804.1"/>
    <property type="molecule type" value="Genomic_DNA"/>
</dbReference>
<feature type="domain" description="TIR" evidence="1">
    <location>
        <begin position="4"/>
        <end position="124"/>
    </location>
</feature>
<reference evidence="2 3" key="1">
    <citation type="submission" date="2012-02" db="EMBL/GenBank/DDBJ databases">
        <title>The Genome Sequence of Bacteroides salyersiae CL02T12C01.</title>
        <authorList>
            <consortium name="The Broad Institute Genome Sequencing Platform"/>
            <person name="Earl A."/>
            <person name="Ward D."/>
            <person name="Feldgarden M."/>
            <person name="Gevers D."/>
            <person name="Zitomersky N.L."/>
            <person name="Coyne M.J."/>
            <person name="Comstock L.E."/>
            <person name="Young S.K."/>
            <person name="Zeng Q."/>
            <person name="Gargeya S."/>
            <person name="Fitzgerald M."/>
            <person name="Haas B."/>
            <person name="Abouelleil A."/>
            <person name="Alvarado L."/>
            <person name="Arachchi H.M."/>
            <person name="Berlin A."/>
            <person name="Chapman S.B."/>
            <person name="Gearin G."/>
            <person name="Goldberg J."/>
            <person name="Griggs A."/>
            <person name="Gujja S."/>
            <person name="Hansen M."/>
            <person name="Heiman D."/>
            <person name="Howarth C."/>
            <person name="Larimer J."/>
            <person name="Lui A."/>
            <person name="MacDonald P.J.P."/>
            <person name="McCowen C."/>
            <person name="Montmayeur A."/>
            <person name="Murphy C."/>
            <person name="Neiman D."/>
            <person name="Pearson M."/>
            <person name="Priest M."/>
            <person name="Roberts A."/>
            <person name="Saif S."/>
            <person name="Shea T."/>
            <person name="Sisk P."/>
            <person name="Stolte C."/>
            <person name="Sykes S."/>
            <person name="Wortman J."/>
            <person name="Nusbaum C."/>
            <person name="Birren B."/>
        </authorList>
    </citation>
    <scope>NUCLEOTIDE SEQUENCE [LARGE SCALE GENOMIC DNA]</scope>
    <source>
        <strain evidence="2 3">CL02T12C01</strain>
    </source>
</reference>
<accession>I9I9T0</accession>
<evidence type="ECO:0000313" key="2">
    <source>
        <dbReference type="EMBL" id="EIY69804.1"/>
    </source>
</evidence>
<organism evidence="2 3">
    <name type="scientific">Bacteroides salyersiae CL02T12C01</name>
    <dbReference type="NCBI Taxonomy" id="997887"/>
    <lineage>
        <taxon>Bacteria</taxon>
        <taxon>Pseudomonadati</taxon>
        <taxon>Bacteroidota</taxon>
        <taxon>Bacteroidia</taxon>
        <taxon>Bacteroidales</taxon>
        <taxon>Bacteroidaceae</taxon>
        <taxon>Bacteroides</taxon>
    </lineage>
</organism>
<dbReference type="PROSITE" id="PS50104">
    <property type="entry name" value="TIR"/>
    <property type="match status" value="1"/>
</dbReference>
<name>I9I9T0_9BACE</name>
<gene>
    <name evidence="2" type="ORF">HMPREF1071_00824</name>
</gene>
<dbReference type="GeneID" id="93115689"/>
<dbReference type="PATRIC" id="fig|997887.3.peg.859"/>
<dbReference type="OrthoDB" id="7285215at2"/>
<proteinExistence type="predicted"/>
<dbReference type="SUPFAM" id="SSF52200">
    <property type="entry name" value="Toll/Interleukin receptor TIR domain"/>
    <property type="match status" value="1"/>
</dbReference>
<evidence type="ECO:0000259" key="1">
    <source>
        <dbReference type="PROSITE" id="PS50104"/>
    </source>
</evidence>
<evidence type="ECO:0000313" key="3">
    <source>
        <dbReference type="Proteomes" id="UP000005150"/>
    </source>
</evidence>
<dbReference type="SMART" id="SM00255">
    <property type="entry name" value="TIR"/>
    <property type="match status" value="1"/>
</dbReference>
<dbReference type="AlphaFoldDB" id="I9I9T0"/>
<comment type="caution">
    <text evidence="2">The sequence shown here is derived from an EMBL/GenBank/DDBJ whole genome shotgun (WGS) entry which is preliminary data.</text>
</comment>
<dbReference type="InterPro" id="IPR000157">
    <property type="entry name" value="TIR_dom"/>
</dbReference>
<dbReference type="GO" id="GO:0007165">
    <property type="term" value="P:signal transduction"/>
    <property type="evidence" value="ECO:0007669"/>
    <property type="project" value="InterPro"/>
</dbReference>
<protein>
    <recommendedName>
        <fullName evidence="1">TIR domain-containing protein</fullName>
    </recommendedName>
</protein>
<keyword evidence="3" id="KW-1185">Reference proteome</keyword>